<keyword evidence="1" id="KW-1133">Transmembrane helix</keyword>
<sequence>MELKPQNRSGFQEIADMIPNLSFHQSELEVRSEETLPPITGNAPVMGLPVRSQTLSKAFIWDSFELEYYVRPIQEKPFKESLDYRSALFVFSRDRKSHPGDPILISAVFEDPETEIPCLVTFTAEAAIFNKSVKGLFKEEDALAALFSEVTKALNPEGLPETAGETYIRHPLSFHRTPQGAEPIKNKSGKKSSAAFWMAVLIGLFIILATALSLND</sequence>
<evidence type="ECO:0000313" key="2">
    <source>
        <dbReference type="EMBL" id="MVX56548.1"/>
    </source>
</evidence>
<accession>A0A6L6YIM3</accession>
<protein>
    <submittedName>
        <fullName evidence="2">Uncharacterized protein</fullName>
    </submittedName>
</protein>
<dbReference type="RefSeq" id="WP_160334981.1">
    <property type="nucleotide sequence ID" value="NZ_CALPCR010000023.1"/>
</dbReference>
<name>A0A6L6YIM3_9BURK</name>
<keyword evidence="3" id="KW-1185">Reference proteome</keyword>
<evidence type="ECO:0000256" key="1">
    <source>
        <dbReference type="SAM" id="Phobius"/>
    </source>
</evidence>
<comment type="caution">
    <text evidence="2">The sequence shown here is derived from an EMBL/GenBank/DDBJ whole genome shotgun (WGS) entry which is preliminary data.</text>
</comment>
<dbReference type="Proteomes" id="UP000472580">
    <property type="component" value="Unassembled WGS sequence"/>
</dbReference>
<keyword evidence="1" id="KW-0472">Membrane</keyword>
<dbReference type="EMBL" id="WSRP01000012">
    <property type="protein sequence ID" value="MVX56548.1"/>
    <property type="molecule type" value="Genomic_DNA"/>
</dbReference>
<feature type="transmembrane region" description="Helical" evidence="1">
    <location>
        <begin position="194"/>
        <end position="214"/>
    </location>
</feature>
<dbReference type="AlphaFoldDB" id="A0A6L6YIM3"/>
<organism evidence="2 3">
    <name type="scientific">Parasutterella muris</name>
    <dbReference type="NCBI Taxonomy" id="2565572"/>
    <lineage>
        <taxon>Bacteria</taxon>
        <taxon>Pseudomonadati</taxon>
        <taxon>Pseudomonadota</taxon>
        <taxon>Betaproteobacteria</taxon>
        <taxon>Burkholderiales</taxon>
        <taxon>Sutterellaceae</taxon>
        <taxon>Parasutterella</taxon>
    </lineage>
</organism>
<keyword evidence="1" id="KW-0812">Transmembrane</keyword>
<gene>
    <name evidence="2" type="ORF">E5987_04905</name>
</gene>
<reference evidence="2 3" key="1">
    <citation type="submission" date="2019-12" db="EMBL/GenBank/DDBJ databases">
        <title>Microbes associate with the intestines of laboratory mice.</title>
        <authorList>
            <person name="Navarre W."/>
            <person name="Wong E."/>
        </authorList>
    </citation>
    <scope>NUCLEOTIDE SEQUENCE [LARGE SCALE GENOMIC DNA]</scope>
    <source>
        <strain evidence="2 3">NM82_D38</strain>
    </source>
</reference>
<evidence type="ECO:0000313" key="3">
    <source>
        <dbReference type="Proteomes" id="UP000472580"/>
    </source>
</evidence>
<proteinExistence type="predicted"/>